<reference evidence="1" key="1">
    <citation type="submission" date="2020-05" db="EMBL/GenBank/DDBJ databases">
        <authorList>
            <person name="Chiriac C."/>
            <person name="Salcher M."/>
            <person name="Ghai R."/>
            <person name="Kavagutti S V."/>
        </authorList>
    </citation>
    <scope>NUCLEOTIDE SEQUENCE</scope>
</reference>
<name>A0A6J6NN25_9ZZZZ</name>
<dbReference type="EMBL" id="CAEZXJ010000083">
    <property type="protein sequence ID" value="CAB4686218.1"/>
    <property type="molecule type" value="Genomic_DNA"/>
</dbReference>
<dbReference type="AlphaFoldDB" id="A0A6J6NN25"/>
<protein>
    <submittedName>
        <fullName evidence="1">Unannotated protein</fullName>
    </submittedName>
</protein>
<gene>
    <name evidence="1" type="ORF">UFOPK2372_00540</name>
</gene>
<evidence type="ECO:0000313" key="1">
    <source>
        <dbReference type="EMBL" id="CAB4686218.1"/>
    </source>
</evidence>
<organism evidence="1">
    <name type="scientific">freshwater metagenome</name>
    <dbReference type="NCBI Taxonomy" id="449393"/>
    <lineage>
        <taxon>unclassified sequences</taxon>
        <taxon>metagenomes</taxon>
        <taxon>ecological metagenomes</taxon>
    </lineage>
</organism>
<accession>A0A6J6NN25</accession>
<proteinExistence type="predicted"/>
<sequence>MAASEGKPIAKKINPAKIPADGAIFIAHVVATTGPTMNTNSSTIASHEYAVLTRCPSLLSGASFNV</sequence>